<dbReference type="AlphaFoldDB" id="G1TYM7"/>
<name>G1TYM7_RABIT</name>
<reference evidence="2" key="3">
    <citation type="submission" date="2025-09" db="UniProtKB">
        <authorList>
            <consortium name="Ensembl"/>
        </authorList>
    </citation>
    <scope>IDENTIFICATION</scope>
    <source>
        <strain evidence="2">Thorbecke</strain>
    </source>
</reference>
<keyword evidence="3" id="KW-1185">Reference proteome</keyword>
<dbReference type="GeneTree" id="ENSGT00940000163833"/>
<feature type="region of interest" description="Disordered" evidence="1">
    <location>
        <begin position="158"/>
        <end position="190"/>
    </location>
</feature>
<dbReference type="STRING" id="9986.ENSOCUP00000022193"/>
<dbReference type="PANTHER" id="PTHR33517">
    <property type="entry name" value="PROTEIN FAM170B-RELATED"/>
    <property type="match status" value="1"/>
</dbReference>
<reference evidence="2 3" key="1">
    <citation type="journal article" date="2011" name="Nature">
        <title>A high-resolution map of human evolutionary constraint using 29 mammals.</title>
        <authorList>
            <person name="Lindblad-Toh K."/>
            <person name="Garber M."/>
            <person name="Zuk O."/>
            <person name="Lin M.F."/>
            <person name="Parker B.J."/>
            <person name="Washietl S."/>
            <person name="Kheradpour P."/>
            <person name="Ernst J."/>
            <person name="Jordan G."/>
            <person name="Mauceli E."/>
            <person name="Ward L.D."/>
            <person name="Lowe C.B."/>
            <person name="Holloway A.K."/>
            <person name="Clamp M."/>
            <person name="Gnerre S."/>
            <person name="Alfoldi J."/>
            <person name="Beal K."/>
            <person name="Chang J."/>
            <person name="Clawson H."/>
            <person name="Cuff J."/>
            <person name="Di Palma F."/>
            <person name="Fitzgerald S."/>
            <person name="Flicek P."/>
            <person name="Guttman M."/>
            <person name="Hubisz M.J."/>
            <person name="Jaffe D.B."/>
            <person name="Jungreis I."/>
            <person name="Kent W.J."/>
            <person name="Kostka D."/>
            <person name="Lara M."/>
            <person name="Martins A.L."/>
            <person name="Massingham T."/>
            <person name="Moltke I."/>
            <person name="Raney B.J."/>
            <person name="Rasmussen M.D."/>
            <person name="Robinson J."/>
            <person name="Stark A."/>
            <person name="Vilella A.J."/>
            <person name="Wen J."/>
            <person name="Xie X."/>
            <person name="Zody M.C."/>
            <person name="Baldwin J."/>
            <person name="Bloom T."/>
            <person name="Chin C.W."/>
            <person name="Heiman D."/>
            <person name="Nicol R."/>
            <person name="Nusbaum C."/>
            <person name="Young S."/>
            <person name="Wilkinson J."/>
            <person name="Worley K.C."/>
            <person name="Kovar C.L."/>
            <person name="Muzny D.M."/>
            <person name="Gibbs R.A."/>
            <person name="Cree A."/>
            <person name="Dihn H.H."/>
            <person name="Fowler G."/>
            <person name="Jhangiani S."/>
            <person name="Joshi V."/>
            <person name="Lee S."/>
            <person name="Lewis L.R."/>
            <person name="Nazareth L.V."/>
            <person name="Okwuonu G."/>
            <person name="Santibanez J."/>
            <person name="Warren W.C."/>
            <person name="Mardis E.R."/>
            <person name="Weinstock G.M."/>
            <person name="Wilson R.K."/>
            <person name="Delehaunty K."/>
            <person name="Dooling D."/>
            <person name="Fronik C."/>
            <person name="Fulton L."/>
            <person name="Fulton B."/>
            <person name="Graves T."/>
            <person name="Minx P."/>
            <person name="Sodergren E."/>
            <person name="Birney E."/>
            <person name="Margulies E.H."/>
            <person name="Herrero J."/>
            <person name="Green E.D."/>
            <person name="Haussler D."/>
            <person name="Siepel A."/>
            <person name="Goldman N."/>
            <person name="Pollard K.S."/>
            <person name="Pedersen J.S."/>
            <person name="Lander E.S."/>
            <person name="Kellis M."/>
        </authorList>
    </citation>
    <scope>NUCLEOTIDE SEQUENCE [LARGE SCALE GENOMIC DNA]</scope>
    <source>
        <strain evidence="2 3">Thorbecke inbred</strain>
    </source>
</reference>
<dbReference type="InterPro" id="IPR040879">
    <property type="entry name" value="Spt46-like"/>
</dbReference>
<proteinExistence type="predicted"/>
<evidence type="ECO:0000313" key="3">
    <source>
        <dbReference type="Proteomes" id="UP000001811"/>
    </source>
</evidence>
<dbReference type="PANTHER" id="PTHR33517:SF5">
    <property type="entry name" value="FAMILY WITH SEQUENCE SIMILARITY 170 MEMBER A"/>
    <property type="match status" value="1"/>
</dbReference>
<evidence type="ECO:0008006" key="4">
    <source>
        <dbReference type="Google" id="ProtNLM"/>
    </source>
</evidence>
<dbReference type="Pfam" id="PF17734">
    <property type="entry name" value="Spt46"/>
    <property type="match status" value="1"/>
</dbReference>
<dbReference type="EMBL" id="AAGW02037876">
    <property type="status" value="NOT_ANNOTATED_CDS"/>
    <property type="molecule type" value="Genomic_DNA"/>
</dbReference>
<dbReference type="GO" id="GO:0009566">
    <property type="term" value="P:fertilization"/>
    <property type="evidence" value="ECO:0007669"/>
    <property type="project" value="TreeGrafter"/>
</dbReference>
<dbReference type="Proteomes" id="UP000001811">
    <property type="component" value="Chromosome 1"/>
</dbReference>
<feature type="compositionally biased region" description="Acidic residues" evidence="1">
    <location>
        <begin position="169"/>
        <end position="179"/>
    </location>
</feature>
<dbReference type="HOGENOM" id="CLU_1485339_0_0_1"/>
<dbReference type="InParanoid" id="G1TYM7"/>
<evidence type="ECO:0000313" key="2">
    <source>
        <dbReference type="Ensembl" id="ENSOCUP00000022193.2"/>
    </source>
</evidence>
<protein>
    <recommendedName>
        <fullName evidence="4">Family with sequence similarity 170 member A</fullName>
    </recommendedName>
</protein>
<sequence>MKRTEKRKHLESIDSPQAAKKPTKFQTSEVDSSEPYTVVPDCGQASKIYRTQQEDHCVQPFEMLLPQEEEQPHTSTTCHLCFHVHLANEPCTLVTHKSKEQIMKVYYMRVQREELMDVIRHMEETLVLSRENSEVEELTFPGEVPSEIKFTSVPTEELLTESNSSLDTEAQEEDLEVDNQTEPPALEDRPREKISEWLVYPEGGFKCMACCRVFPSLEVLKEHVQHGVREGFSCYNFHLAYASMKSKDHRRADEEEEKEEN</sequence>
<feature type="region of interest" description="Disordered" evidence="1">
    <location>
        <begin position="1"/>
        <end position="37"/>
    </location>
</feature>
<dbReference type="Ensembl" id="ENSOCUT00000025424.2">
    <property type="protein sequence ID" value="ENSOCUP00000022193.2"/>
    <property type="gene ID" value="ENSOCUG00000024568.2"/>
</dbReference>
<evidence type="ECO:0000256" key="1">
    <source>
        <dbReference type="SAM" id="MobiDB-lite"/>
    </source>
</evidence>
<dbReference type="PaxDb" id="9986-ENSOCUP00000022193"/>
<organism evidence="2 3">
    <name type="scientific">Oryctolagus cuniculus</name>
    <name type="common">Rabbit</name>
    <dbReference type="NCBI Taxonomy" id="9986"/>
    <lineage>
        <taxon>Eukaryota</taxon>
        <taxon>Metazoa</taxon>
        <taxon>Chordata</taxon>
        <taxon>Craniata</taxon>
        <taxon>Vertebrata</taxon>
        <taxon>Euteleostomi</taxon>
        <taxon>Mammalia</taxon>
        <taxon>Eutheria</taxon>
        <taxon>Euarchontoglires</taxon>
        <taxon>Glires</taxon>
        <taxon>Lagomorpha</taxon>
        <taxon>Leporidae</taxon>
        <taxon>Oryctolagus</taxon>
    </lineage>
</organism>
<dbReference type="GO" id="GO:0005634">
    <property type="term" value="C:nucleus"/>
    <property type="evidence" value="ECO:0007669"/>
    <property type="project" value="TreeGrafter"/>
</dbReference>
<dbReference type="eggNOG" id="ENOG502TH7G">
    <property type="taxonomic scope" value="Eukaryota"/>
</dbReference>
<reference evidence="2" key="2">
    <citation type="submission" date="2025-08" db="UniProtKB">
        <authorList>
            <consortium name="Ensembl"/>
        </authorList>
    </citation>
    <scope>IDENTIFICATION</scope>
    <source>
        <strain evidence="2">Thorbecke</strain>
    </source>
</reference>
<accession>G1TYM7</accession>